<evidence type="ECO:0000256" key="5">
    <source>
        <dbReference type="ARBA" id="ARBA00022840"/>
    </source>
</evidence>
<keyword evidence="2" id="KW-0808">Transferase</keyword>
<evidence type="ECO:0000256" key="13">
    <source>
        <dbReference type="RuleBase" id="RU362109"/>
    </source>
</evidence>
<comment type="catalytic activity">
    <reaction evidence="6">
        <text>[E1 NEDD8-activating enzyme]-S-[NEDD8 protein]-yl-L-cysteine + [E2 NEDD8-conjugating enzyme]-L-cysteine = [E1 NEDD8-activating enzyme]-L-cysteine + [E2 NEDD8-conjugating enzyme]-S-[NEDD8-protein]-yl-L-cysteine.</text>
        <dbReference type="EC" id="2.3.2.34"/>
    </reaction>
</comment>
<evidence type="ECO:0000256" key="8">
    <source>
        <dbReference type="ARBA" id="ARBA00044084"/>
    </source>
</evidence>
<dbReference type="InterPro" id="IPR016135">
    <property type="entry name" value="UBQ-conjugating_enzyme/RWD"/>
</dbReference>
<dbReference type="Pfam" id="PF00179">
    <property type="entry name" value="UQ_con"/>
    <property type="match status" value="1"/>
</dbReference>
<protein>
    <recommendedName>
        <fullName evidence="9">NEDD8-conjugating enzyme UBC12</fullName>
        <ecNumber evidence="7">2.3.2.34</ecNumber>
    </recommendedName>
    <alternativeName>
        <fullName evidence="8">NEDD8-conjugating enzyme Ubc12</fullName>
    </alternativeName>
    <alternativeName>
        <fullName evidence="10">RUB1-conjugating enzyme</fullName>
    </alternativeName>
    <alternativeName>
        <fullName evidence="11">Ubiquitin carrier protein 12</fullName>
    </alternativeName>
</protein>
<feature type="domain" description="UBC core" evidence="15">
    <location>
        <begin position="32"/>
        <end position="176"/>
    </location>
</feature>
<feature type="active site" description="Glycyl thioester intermediate" evidence="12">
    <location>
        <position position="114"/>
    </location>
</feature>
<dbReference type="GO" id="GO:0061654">
    <property type="term" value="F:NEDD8 conjugating enzyme activity"/>
    <property type="evidence" value="ECO:0007669"/>
    <property type="project" value="UniProtKB-EC"/>
</dbReference>
<dbReference type="OrthoDB" id="10249039at2759"/>
<name>A0A1G4K3L8_9SACH</name>
<dbReference type="InterPro" id="IPR023313">
    <property type="entry name" value="UBQ-conjugating_AS"/>
</dbReference>
<dbReference type="FunFam" id="3.10.110.10:FF:000005">
    <property type="entry name" value="NEDD8-conjugating enzyme Ubc12"/>
    <property type="match status" value="1"/>
</dbReference>
<comment type="pathway">
    <text evidence="1">Protein modification; protein neddylation.</text>
</comment>
<dbReference type="CDD" id="cd23794">
    <property type="entry name" value="UBCc_UBE2F_UBE2M"/>
    <property type="match status" value="1"/>
</dbReference>
<dbReference type="EC" id="2.3.2.34" evidence="7"/>
<evidence type="ECO:0000256" key="1">
    <source>
        <dbReference type="ARBA" id="ARBA00005032"/>
    </source>
</evidence>
<evidence type="ECO:0000256" key="10">
    <source>
        <dbReference type="ARBA" id="ARBA00044279"/>
    </source>
</evidence>
<accession>A0A1G4K3L8</accession>
<evidence type="ECO:0000256" key="7">
    <source>
        <dbReference type="ARBA" id="ARBA00044047"/>
    </source>
</evidence>
<evidence type="ECO:0000256" key="6">
    <source>
        <dbReference type="ARBA" id="ARBA00043698"/>
    </source>
</evidence>
<evidence type="ECO:0000256" key="11">
    <source>
        <dbReference type="ARBA" id="ARBA00044315"/>
    </source>
</evidence>
<evidence type="ECO:0000313" key="17">
    <source>
        <dbReference type="Proteomes" id="UP000190274"/>
    </source>
</evidence>
<evidence type="ECO:0000256" key="4">
    <source>
        <dbReference type="ARBA" id="ARBA00022786"/>
    </source>
</evidence>
<dbReference type="InterPro" id="IPR050113">
    <property type="entry name" value="Ub_conjugating_enzyme"/>
</dbReference>
<keyword evidence="5 13" id="KW-0067">ATP-binding</keyword>
<sequence>MLKLRQLQKEKQQQLAGQSSAPSAEAQKPIKASQLRLRKDLGSLDVPPCVQVDSSRSDSDSIVFLRISPDEGCYRRGTFNFQLVFKDTYPMDPPKVTLLAKIFHPNIDIQGNVCLNILREDWSPVLDLQSIVIGLLMLLLEPNALDPLNKDAANVLNASRARFEQLVADSMRGSVVDGQYYDRVV</sequence>
<evidence type="ECO:0000256" key="9">
    <source>
        <dbReference type="ARBA" id="ARBA00044092"/>
    </source>
</evidence>
<keyword evidence="17" id="KW-1185">Reference proteome</keyword>
<comment type="similarity">
    <text evidence="13">Belongs to the ubiquitin-conjugating enzyme family.</text>
</comment>
<evidence type="ECO:0000259" key="15">
    <source>
        <dbReference type="PROSITE" id="PS50127"/>
    </source>
</evidence>
<organism evidence="16 17">
    <name type="scientific">Lachancea dasiensis</name>
    <dbReference type="NCBI Taxonomy" id="1072105"/>
    <lineage>
        <taxon>Eukaryota</taxon>
        <taxon>Fungi</taxon>
        <taxon>Dikarya</taxon>
        <taxon>Ascomycota</taxon>
        <taxon>Saccharomycotina</taxon>
        <taxon>Saccharomycetes</taxon>
        <taxon>Saccharomycetales</taxon>
        <taxon>Saccharomycetaceae</taxon>
        <taxon>Lachancea</taxon>
    </lineage>
</organism>
<evidence type="ECO:0000256" key="14">
    <source>
        <dbReference type="SAM" id="MobiDB-lite"/>
    </source>
</evidence>
<dbReference type="PROSITE" id="PS00183">
    <property type="entry name" value="UBC_1"/>
    <property type="match status" value="1"/>
</dbReference>
<dbReference type="GO" id="GO:0005524">
    <property type="term" value="F:ATP binding"/>
    <property type="evidence" value="ECO:0007669"/>
    <property type="project" value="UniProtKB-UniRule"/>
</dbReference>
<feature type="region of interest" description="Disordered" evidence="14">
    <location>
        <begin position="1"/>
        <end position="30"/>
    </location>
</feature>
<dbReference type="InterPro" id="IPR000608">
    <property type="entry name" value="UBC"/>
</dbReference>
<dbReference type="PROSITE" id="PS50127">
    <property type="entry name" value="UBC_2"/>
    <property type="match status" value="1"/>
</dbReference>
<dbReference type="STRING" id="1266660.A0A1G4K3L8"/>
<gene>
    <name evidence="16" type="ORF">LADA_0H11892G</name>
</gene>
<dbReference type="Gene3D" id="3.10.110.10">
    <property type="entry name" value="Ubiquitin Conjugating Enzyme"/>
    <property type="match status" value="1"/>
</dbReference>
<evidence type="ECO:0000313" key="16">
    <source>
        <dbReference type="EMBL" id="SCU98288.1"/>
    </source>
</evidence>
<proteinExistence type="inferred from homology"/>
<dbReference type="SMART" id="SM00212">
    <property type="entry name" value="UBCc"/>
    <property type="match status" value="1"/>
</dbReference>
<dbReference type="SUPFAM" id="SSF54495">
    <property type="entry name" value="UBC-like"/>
    <property type="match status" value="1"/>
</dbReference>
<evidence type="ECO:0000256" key="3">
    <source>
        <dbReference type="ARBA" id="ARBA00022741"/>
    </source>
</evidence>
<dbReference type="Proteomes" id="UP000190274">
    <property type="component" value="Chromosome H"/>
</dbReference>
<dbReference type="GO" id="GO:0045116">
    <property type="term" value="P:protein neddylation"/>
    <property type="evidence" value="ECO:0007669"/>
    <property type="project" value="EnsemblFungi"/>
</dbReference>
<reference evidence="16 17" key="1">
    <citation type="submission" date="2016-03" db="EMBL/GenBank/DDBJ databases">
        <authorList>
            <person name="Devillers H."/>
        </authorList>
    </citation>
    <scope>NUCLEOTIDE SEQUENCE [LARGE SCALE GENOMIC DNA]</scope>
    <source>
        <strain evidence="16">CBS 10888</strain>
    </source>
</reference>
<dbReference type="PANTHER" id="PTHR24067">
    <property type="entry name" value="UBIQUITIN-CONJUGATING ENZYME E2"/>
    <property type="match status" value="1"/>
</dbReference>
<evidence type="ECO:0000256" key="2">
    <source>
        <dbReference type="ARBA" id="ARBA00022679"/>
    </source>
</evidence>
<dbReference type="EMBL" id="LT598461">
    <property type="protein sequence ID" value="SCU98288.1"/>
    <property type="molecule type" value="Genomic_DNA"/>
</dbReference>
<dbReference type="AlphaFoldDB" id="A0A1G4K3L8"/>
<evidence type="ECO:0000256" key="12">
    <source>
        <dbReference type="PROSITE-ProRule" id="PRU10133"/>
    </source>
</evidence>
<keyword evidence="3 13" id="KW-0547">Nucleotide-binding</keyword>
<keyword evidence="4 13" id="KW-0833">Ubl conjugation pathway</keyword>